<evidence type="ECO:0000256" key="3">
    <source>
        <dbReference type="ARBA" id="ARBA00022692"/>
    </source>
</evidence>
<keyword evidence="9" id="KW-1185">Reference proteome</keyword>
<feature type="transmembrane region" description="Helical" evidence="6">
    <location>
        <begin position="317"/>
        <end position="338"/>
    </location>
</feature>
<dbReference type="AlphaFoldDB" id="A0A1H0TIE3"/>
<protein>
    <submittedName>
        <fullName evidence="8">Transporter, NhaC family</fullName>
    </submittedName>
</protein>
<feature type="transmembrane region" description="Helical" evidence="6">
    <location>
        <begin position="267"/>
        <end position="283"/>
    </location>
</feature>
<feature type="domain" description="Na+/H+ antiporter NhaC-like C-terminal" evidence="7">
    <location>
        <begin position="153"/>
        <end position="466"/>
    </location>
</feature>
<accession>A0A1H0TIE3</accession>
<evidence type="ECO:0000256" key="6">
    <source>
        <dbReference type="SAM" id="Phobius"/>
    </source>
</evidence>
<dbReference type="PANTHER" id="PTHR43478:SF1">
    <property type="entry name" value="NA+_H+ ANTIPORTER NHAC-LIKE C-TERMINAL DOMAIN-CONTAINING PROTEIN"/>
    <property type="match status" value="1"/>
</dbReference>
<gene>
    <name evidence="8" type="ORF">SAMN05660330_03121</name>
</gene>
<proteinExistence type="predicted"/>
<evidence type="ECO:0000313" key="9">
    <source>
        <dbReference type="Proteomes" id="UP000199073"/>
    </source>
</evidence>
<comment type="subcellular location">
    <subcellularLocation>
        <location evidence="1">Cell membrane</location>
        <topology evidence="1">Multi-pass membrane protein</topology>
    </subcellularLocation>
</comment>
<reference evidence="8 9" key="1">
    <citation type="submission" date="2016-10" db="EMBL/GenBank/DDBJ databases">
        <authorList>
            <person name="de Groot N.N."/>
        </authorList>
    </citation>
    <scope>NUCLEOTIDE SEQUENCE [LARGE SCALE GENOMIC DNA]</scope>
    <source>
        <strain evidence="8 9">DSM 12130</strain>
    </source>
</reference>
<dbReference type="EMBL" id="FNJI01000024">
    <property type="protein sequence ID" value="SDP53822.1"/>
    <property type="molecule type" value="Genomic_DNA"/>
</dbReference>
<keyword evidence="4 6" id="KW-1133">Transmembrane helix</keyword>
<dbReference type="PANTHER" id="PTHR43478">
    <property type="entry name" value="NA+/H+ ANTIPORTER-RELATED"/>
    <property type="match status" value="1"/>
</dbReference>
<evidence type="ECO:0000256" key="2">
    <source>
        <dbReference type="ARBA" id="ARBA00022475"/>
    </source>
</evidence>
<organism evidence="8 9">
    <name type="scientific">Desulforhopalus singaporensis</name>
    <dbReference type="NCBI Taxonomy" id="91360"/>
    <lineage>
        <taxon>Bacteria</taxon>
        <taxon>Pseudomonadati</taxon>
        <taxon>Thermodesulfobacteriota</taxon>
        <taxon>Desulfobulbia</taxon>
        <taxon>Desulfobulbales</taxon>
        <taxon>Desulfocapsaceae</taxon>
        <taxon>Desulforhopalus</taxon>
    </lineage>
</organism>
<keyword evidence="3 6" id="KW-0812">Transmembrane</keyword>
<feature type="transmembrane region" description="Helical" evidence="6">
    <location>
        <begin position="100"/>
        <end position="120"/>
    </location>
</feature>
<evidence type="ECO:0000256" key="5">
    <source>
        <dbReference type="ARBA" id="ARBA00023136"/>
    </source>
</evidence>
<dbReference type="GO" id="GO:0005886">
    <property type="term" value="C:plasma membrane"/>
    <property type="evidence" value="ECO:0007669"/>
    <property type="project" value="UniProtKB-SubCell"/>
</dbReference>
<feature type="transmembrane region" description="Helical" evidence="6">
    <location>
        <begin position="447"/>
        <end position="468"/>
    </location>
</feature>
<feature type="transmembrane region" description="Helical" evidence="6">
    <location>
        <begin position="141"/>
        <end position="170"/>
    </location>
</feature>
<feature type="transmembrane region" description="Helical" evidence="6">
    <location>
        <begin position="182"/>
        <end position="210"/>
    </location>
</feature>
<dbReference type="Proteomes" id="UP000199073">
    <property type="component" value="Unassembled WGS sequence"/>
</dbReference>
<sequence>MEHYGVISLIPALSVLVLALVTKRTLEALIGGTLVGFVIWKKDDFFSGFSDAALKVMGDPTIGWIILVCGLFGSLIALLVKSGGALAFGSFIVRFVKSRRSALFATWILGLVIFIDDYLNALTVSSAMKKVTDRFKISREMLAYVVDSTAAPVCVLLPFSTWAIFVAGLLESTGASGQGEGLSLYVSTIPCMIYAWVAVLLVPLVSLGVIPNLGQMKKAELNALNGNPDNLTESLQSGGLDQDLHFSDGEVPLSGDIASKALECPKLYNFLIPIAVLIFFTVYFDIDAFKGVLIATTVAIILFAVQKLMSLNELFDTCISGFTTMIPPLAIVVTSFMLKEVNDGLGLTNYIIETVKPFMGPALLPAVAFVSLSLVTFATGSFWGVYAVALPIVVPLAQSIGVSMPLAIGAVISAGAFGSHACFYGDATVLSATGSGCSPMAHALTQLPYAVLSAGLTTLFFIIAGVVMS</sequence>
<name>A0A1H0TIE3_9BACT</name>
<evidence type="ECO:0000259" key="7">
    <source>
        <dbReference type="Pfam" id="PF03553"/>
    </source>
</evidence>
<dbReference type="STRING" id="91360.SAMN05660330_03121"/>
<feature type="transmembrane region" description="Helical" evidence="6">
    <location>
        <begin position="289"/>
        <end position="305"/>
    </location>
</feature>
<dbReference type="OrthoDB" id="9762978at2"/>
<dbReference type="InterPro" id="IPR018461">
    <property type="entry name" value="Na/H_Antiport_NhaC-like_C"/>
</dbReference>
<feature type="transmembrane region" description="Helical" evidence="6">
    <location>
        <begin position="61"/>
        <end position="80"/>
    </location>
</feature>
<evidence type="ECO:0000313" key="8">
    <source>
        <dbReference type="EMBL" id="SDP53822.1"/>
    </source>
</evidence>
<dbReference type="Pfam" id="PF03553">
    <property type="entry name" value="Na_H_antiporter"/>
    <property type="match status" value="1"/>
</dbReference>
<feature type="transmembrane region" description="Helical" evidence="6">
    <location>
        <begin position="366"/>
        <end position="394"/>
    </location>
</feature>
<keyword evidence="2" id="KW-1003">Cell membrane</keyword>
<keyword evidence="5 6" id="KW-0472">Membrane</keyword>
<dbReference type="RefSeq" id="WP_092224473.1">
    <property type="nucleotide sequence ID" value="NZ_FNJI01000024.1"/>
</dbReference>
<evidence type="ECO:0000256" key="4">
    <source>
        <dbReference type="ARBA" id="ARBA00022989"/>
    </source>
</evidence>
<evidence type="ECO:0000256" key="1">
    <source>
        <dbReference type="ARBA" id="ARBA00004651"/>
    </source>
</evidence>